<dbReference type="Gene3D" id="2.40.440.10">
    <property type="entry name" value="L,D-transpeptidase catalytic domain-like"/>
    <property type="match status" value="1"/>
</dbReference>
<evidence type="ECO:0000256" key="8">
    <source>
        <dbReference type="SAM" id="Phobius"/>
    </source>
</evidence>
<evidence type="ECO:0000313" key="11">
    <source>
        <dbReference type="Proteomes" id="UP000215027"/>
    </source>
</evidence>
<organism evidence="10 11">
    <name type="scientific">Candidatus Promineifilum breve</name>
    <dbReference type="NCBI Taxonomy" id="1806508"/>
    <lineage>
        <taxon>Bacteria</taxon>
        <taxon>Bacillati</taxon>
        <taxon>Chloroflexota</taxon>
        <taxon>Ardenticatenia</taxon>
        <taxon>Candidatus Promineifilales</taxon>
        <taxon>Candidatus Promineifilaceae</taxon>
        <taxon>Candidatus Promineifilum</taxon>
    </lineage>
</organism>
<evidence type="ECO:0000256" key="3">
    <source>
        <dbReference type="ARBA" id="ARBA00022960"/>
    </source>
</evidence>
<dbReference type="Pfam" id="PF12229">
    <property type="entry name" value="PG_binding_4"/>
    <property type="match status" value="1"/>
</dbReference>
<dbReference type="InterPro" id="IPR005490">
    <property type="entry name" value="LD_TPept_cat_dom"/>
</dbReference>
<keyword evidence="5 6" id="KW-0961">Cell wall biogenesis/degradation</keyword>
<accession>A0A160T0R7</accession>
<keyword evidence="2" id="KW-0808">Transferase</keyword>
<dbReference type="PROSITE" id="PS52029">
    <property type="entry name" value="LD_TPASE"/>
    <property type="match status" value="1"/>
</dbReference>
<evidence type="ECO:0000259" key="9">
    <source>
        <dbReference type="PROSITE" id="PS52029"/>
    </source>
</evidence>
<dbReference type="KEGG" id="pbf:CFX0092_A1673"/>
<name>A0A160T0R7_9CHLR</name>
<dbReference type="CDD" id="cd00118">
    <property type="entry name" value="LysM"/>
    <property type="match status" value="1"/>
</dbReference>
<evidence type="ECO:0000256" key="7">
    <source>
        <dbReference type="SAM" id="MobiDB-lite"/>
    </source>
</evidence>
<dbReference type="GO" id="GO:0005576">
    <property type="term" value="C:extracellular region"/>
    <property type="evidence" value="ECO:0007669"/>
    <property type="project" value="TreeGrafter"/>
</dbReference>
<evidence type="ECO:0000256" key="1">
    <source>
        <dbReference type="ARBA" id="ARBA00004752"/>
    </source>
</evidence>
<dbReference type="PANTHER" id="PTHR30582">
    <property type="entry name" value="L,D-TRANSPEPTIDASE"/>
    <property type="match status" value="1"/>
</dbReference>
<dbReference type="Gene3D" id="3.10.350.10">
    <property type="entry name" value="LysM domain"/>
    <property type="match status" value="1"/>
</dbReference>
<keyword evidence="3 6" id="KW-0133">Cell shape</keyword>
<dbReference type="AlphaFoldDB" id="A0A160T0R7"/>
<dbReference type="GO" id="GO:0071555">
    <property type="term" value="P:cell wall organization"/>
    <property type="evidence" value="ECO:0007669"/>
    <property type="project" value="UniProtKB-UniRule"/>
</dbReference>
<dbReference type="EMBL" id="LN890655">
    <property type="protein sequence ID" value="CUS03551.2"/>
    <property type="molecule type" value="Genomic_DNA"/>
</dbReference>
<dbReference type="SUPFAM" id="SSF54106">
    <property type="entry name" value="LysM domain"/>
    <property type="match status" value="1"/>
</dbReference>
<protein>
    <recommendedName>
        <fullName evidence="9">L,D-TPase catalytic domain-containing protein</fullName>
    </recommendedName>
</protein>
<evidence type="ECO:0000256" key="6">
    <source>
        <dbReference type="PROSITE-ProRule" id="PRU01373"/>
    </source>
</evidence>
<evidence type="ECO:0000256" key="5">
    <source>
        <dbReference type="ARBA" id="ARBA00023316"/>
    </source>
</evidence>
<feature type="domain" description="L,D-TPase catalytic" evidence="9">
    <location>
        <begin position="398"/>
        <end position="523"/>
    </location>
</feature>
<dbReference type="InterPro" id="IPR022029">
    <property type="entry name" value="YoaR-like_PG-bd"/>
</dbReference>
<keyword evidence="4 6" id="KW-0573">Peptidoglycan synthesis</keyword>
<dbReference type="CDD" id="cd16913">
    <property type="entry name" value="YkuD_like"/>
    <property type="match status" value="1"/>
</dbReference>
<sequence>MPAKENRHTQFYPAPGARNAPPTPPPARRGRWLLWLLLPAMLLAVVIIGILAGGLSFVYARERVLPGVSALGVPLGGRTTAEAAAALQSQWDTQTISLQNGEVAWPVGPAALGLTLDAPATAAAAAQKGRSLGSLRAIAADGAAWFDTPPVWRFDPVAARQTLAELAPQLAVAPVDAGVRIGGGRAEASPAAEGRELDMEATLAALSADPAGVLAARQLPLVTRPVPAAVSDVSAAVDEANRMLATTVTLEAYDPVRDERFAWPVASTVWGDWLRLAVDPAAADPFSWSLDRQIGVAFLDTLEAEMGDGRYLDEDATLAALSEAIQAQSATAAARVRHPERRHTVQSGETLSSIGYDYGIPYPWLQQLNPGVDALTVGQEIAIPAADALLPLPPVPGKRIVVSLSEQRTRVYENGQLKWDWSSSSGIAGSPTAPGIFQVQSHEPNAYAGNWDLWMPSFMGIYRPVPTSDFMNGFHGFPTRGNSQLLWTGDLGHPVTYGCILLSSDNAALLYEWAEEGVVVEVQA</sequence>
<dbReference type="Proteomes" id="UP000215027">
    <property type="component" value="Chromosome I"/>
</dbReference>
<reference evidence="10" key="1">
    <citation type="submission" date="2016-01" db="EMBL/GenBank/DDBJ databases">
        <authorList>
            <person name="Mcilroy J.S."/>
            <person name="Karst M S."/>
            <person name="Albertsen M."/>
        </authorList>
    </citation>
    <scope>NUCLEOTIDE SEQUENCE</scope>
    <source>
        <strain evidence="10">Cfx-K</strain>
    </source>
</reference>
<keyword evidence="11" id="KW-1185">Reference proteome</keyword>
<dbReference type="SMART" id="SM00257">
    <property type="entry name" value="LysM"/>
    <property type="match status" value="1"/>
</dbReference>
<gene>
    <name evidence="10" type="ORF">CFX0092_A1673</name>
</gene>
<dbReference type="SUPFAM" id="SSF141523">
    <property type="entry name" value="L,D-transpeptidase catalytic domain-like"/>
    <property type="match status" value="1"/>
</dbReference>
<dbReference type="RefSeq" id="WP_095043021.1">
    <property type="nucleotide sequence ID" value="NZ_LN890655.1"/>
</dbReference>
<feature type="transmembrane region" description="Helical" evidence="8">
    <location>
        <begin position="32"/>
        <end position="59"/>
    </location>
</feature>
<feature type="region of interest" description="Disordered" evidence="7">
    <location>
        <begin position="1"/>
        <end position="24"/>
    </location>
</feature>
<comment type="pathway">
    <text evidence="1 6">Cell wall biogenesis; peptidoglycan biosynthesis.</text>
</comment>
<dbReference type="GO" id="GO:0016740">
    <property type="term" value="F:transferase activity"/>
    <property type="evidence" value="ECO:0007669"/>
    <property type="project" value="UniProtKB-KW"/>
</dbReference>
<proteinExistence type="predicted"/>
<dbReference type="InterPro" id="IPR036779">
    <property type="entry name" value="LysM_dom_sf"/>
</dbReference>
<dbReference type="Pfam" id="PF03734">
    <property type="entry name" value="YkuD"/>
    <property type="match status" value="1"/>
</dbReference>
<dbReference type="GO" id="GO:0008360">
    <property type="term" value="P:regulation of cell shape"/>
    <property type="evidence" value="ECO:0007669"/>
    <property type="project" value="UniProtKB-UniRule"/>
</dbReference>
<evidence type="ECO:0000256" key="2">
    <source>
        <dbReference type="ARBA" id="ARBA00022679"/>
    </source>
</evidence>
<keyword evidence="8" id="KW-0812">Transmembrane</keyword>
<keyword evidence="8" id="KW-1133">Transmembrane helix</keyword>
<dbReference type="Pfam" id="PF01476">
    <property type="entry name" value="LysM"/>
    <property type="match status" value="1"/>
</dbReference>
<evidence type="ECO:0000313" key="10">
    <source>
        <dbReference type="EMBL" id="CUS03551.2"/>
    </source>
</evidence>
<dbReference type="UniPathway" id="UPA00219"/>
<dbReference type="GO" id="GO:0071972">
    <property type="term" value="F:peptidoglycan L,D-transpeptidase activity"/>
    <property type="evidence" value="ECO:0007669"/>
    <property type="project" value="TreeGrafter"/>
</dbReference>
<feature type="active site" description="Proton donor/acceptor" evidence="6">
    <location>
        <position position="475"/>
    </location>
</feature>
<dbReference type="GO" id="GO:0018104">
    <property type="term" value="P:peptidoglycan-protein cross-linking"/>
    <property type="evidence" value="ECO:0007669"/>
    <property type="project" value="TreeGrafter"/>
</dbReference>
<dbReference type="PANTHER" id="PTHR30582:SF2">
    <property type="entry name" value="L,D-TRANSPEPTIDASE YCIB-RELATED"/>
    <property type="match status" value="1"/>
</dbReference>
<feature type="active site" description="Nucleophile" evidence="6">
    <location>
        <position position="499"/>
    </location>
</feature>
<dbReference type="OrthoDB" id="157068at2"/>
<dbReference type="InterPro" id="IPR018392">
    <property type="entry name" value="LysM"/>
</dbReference>
<evidence type="ECO:0000256" key="4">
    <source>
        <dbReference type="ARBA" id="ARBA00022984"/>
    </source>
</evidence>
<dbReference type="InterPro" id="IPR038063">
    <property type="entry name" value="Transpep_catalytic_dom"/>
</dbReference>
<keyword evidence="8" id="KW-0472">Membrane</keyword>
<dbReference type="InterPro" id="IPR050979">
    <property type="entry name" value="LD-transpeptidase"/>
</dbReference>